<dbReference type="OrthoDB" id="5304883at2759"/>
<dbReference type="Pfam" id="PF08613">
    <property type="entry name" value="Cyclin"/>
    <property type="match status" value="1"/>
</dbReference>
<dbReference type="AlphaFoldDB" id="A0A8J2X605"/>
<evidence type="ECO:0000313" key="3">
    <source>
        <dbReference type="Proteomes" id="UP000019375"/>
    </source>
</evidence>
<dbReference type="GO" id="GO:0019901">
    <property type="term" value="F:protein kinase binding"/>
    <property type="evidence" value="ECO:0007669"/>
    <property type="project" value="InterPro"/>
</dbReference>
<protein>
    <submittedName>
        <fullName evidence="2">BN860_05358g1_1</fullName>
    </submittedName>
</protein>
<feature type="compositionally biased region" description="Polar residues" evidence="1">
    <location>
        <begin position="172"/>
        <end position="189"/>
    </location>
</feature>
<feature type="region of interest" description="Disordered" evidence="1">
    <location>
        <begin position="172"/>
        <end position="240"/>
    </location>
</feature>
<dbReference type="Gene3D" id="1.10.472.10">
    <property type="entry name" value="Cyclin-like"/>
    <property type="match status" value="1"/>
</dbReference>
<dbReference type="EMBL" id="HG316455">
    <property type="protein sequence ID" value="CDF88236.1"/>
    <property type="molecule type" value="Genomic_DNA"/>
</dbReference>
<sequence>MKTEKLSQERFATKASKVTDQRPGEPPPVEIDLTKMYRVGVVSGSVSEFSDMEEDDDDTFELPIKASHSRSNNFSALTDDSGSLRSYSSNNVDKKVRFEAGDNSSDNLPKHNDGPDVVSRSRSDSLKSRRKVEELLHYANQVNEYLAVNLEKIDLFRSEILDGGLPNKSISNETTATPTISGSVSNFDLSESEIEEVKSGRSTNSELCSNSNMSDVSLLRTSPTSQEQSESFDLDSSSGEAEEHDVASLYLRHDKHTEFASLAQVIRHNSSMNSEKTVTNEMDESSGKGSLIMGRDGLSDVLSDELTQEEALKVFQETIEFILIMSQRDDYGKTTDESSIDRTLNYSQFIMKSLPTLSYQDLIHRIHSKCVYSPVVYLASAYLFQVLCLTRKEPKGFLCLKHCLQETEVHRLLIACVRVATKITEDYVHSHQYFCKVCGISRRLLSRLEVSLVTCLKNDCFMMTSKKLGASPLIRDELKAWKDEHS</sequence>
<name>A0A8J2X605_ZYGB2</name>
<reference evidence="3" key="1">
    <citation type="journal article" date="2013" name="Genome Announc.">
        <title>Genome sequence of the food spoilage yeast Zygosaccharomyces bailii CLIB 213(T).</title>
        <authorList>
            <person name="Galeote V."/>
            <person name="Bigey F."/>
            <person name="Devillers H."/>
            <person name="Neuveglise C."/>
            <person name="Dequin S."/>
        </authorList>
    </citation>
    <scope>NUCLEOTIDE SEQUENCE [LARGE SCALE GENOMIC DNA]</scope>
    <source>
        <strain evidence="3">CLIB 213 / ATCC 58445 / CBS 680 / CCRC 21525 / NBRC 1098 / NCYC 1416 / NRRL Y-2227</strain>
    </source>
</reference>
<feature type="compositionally biased region" description="Polar residues" evidence="1">
    <location>
        <begin position="200"/>
        <end position="239"/>
    </location>
</feature>
<dbReference type="GO" id="GO:0016538">
    <property type="term" value="F:cyclin-dependent protein serine/threonine kinase regulator activity"/>
    <property type="evidence" value="ECO:0007669"/>
    <property type="project" value="TreeGrafter"/>
</dbReference>
<dbReference type="PANTHER" id="PTHR15615:SF123">
    <property type="entry name" value="PHO85 CYCLIN-10-RELATED"/>
    <property type="match status" value="1"/>
</dbReference>
<feature type="compositionally biased region" description="Basic and acidic residues" evidence="1">
    <location>
        <begin position="108"/>
        <end position="126"/>
    </location>
</feature>
<evidence type="ECO:0000313" key="2">
    <source>
        <dbReference type="EMBL" id="CDF88236.1"/>
    </source>
</evidence>
<feature type="region of interest" description="Disordered" evidence="1">
    <location>
        <begin position="98"/>
        <end position="126"/>
    </location>
</feature>
<dbReference type="InterPro" id="IPR036915">
    <property type="entry name" value="Cyclin-like_sf"/>
</dbReference>
<gene>
    <name evidence="2" type="ORF">BN860_05358g</name>
</gene>
<dbReference type="PANTHER" id="PTHR15615">
    <property type="match status" value="1"/>
</dbReference>
<keyword evidence="3" id="KW-1185">Reference proteome</keyword>
<dbReference type="GO" id="GO:0000307">
    <property type="term" value="C:cyclin-dependent protein kinase holoenzyme complex"/>
    <property type="evidence" value="ECO:0007669"/>
    <property type="project" value="TreeGrafter"/>
</dbReference>
<dbReference type="GO" id="GO:0005634">
    <property type="term" value="C:nucleus"/>
    <property type="evidence" value="ECO:0007669"/>
    <property type="project" value="TreeGrafter"/>
</dbReference>
<proteinExistence type="predicted"/>
<feature type="region of interest" description="Disordered" evidence="1">
    <location>
        <begin position="1"/>
        <end position="30"/>
    </location>
</feature>
<dbReference type="Proteomes" id="UP000019375">
    <property type="component" value="Unassembled WGS sequence"/>
</dbReference>
<dbReference type="SUPFAM" id="SSF47954">
    <property type="entry name" value="Cyclin-like"/>
    <property type="match status" value="1"/>
</dbReference>
<dbReference type="InterPro" id="IPR013922">
    <property type="entry name" value="Cyclin_PHO80-like"/>
</dbReference>
<evidence type="ECO:0000256" key="1">
    <source>
        <dbReference type="SAM" id="MobiDB-lite"/>
    </source>
</evidence>
<organism evidence="2 3">
    <name type="scientific">Zygosaccharomyces bailii (strain CLIB 213 / ATCC 58445 / CBS 680 / BCRC 21525 / NBRC 1098 / NCYC 1416 / NRRL Y-2227)</name>
    <dbReference type="NCBI Taxonomy" id="1333698"/>
    <lineage>
        <taxon>Eukaryota</taxon>
        <taxon>Fungi</taxon>
        <taxon>Dikarya</taxon>
        <taxon>Ascomycota</taxon>
        <taxon>Saccharomycotina</taxon>
        <taxon>Saccharomycetes</taxon>
        <taxon>Saccharomycetales</taxon>
        <taxon>Saccharomycetaceae</taxon>
        <taxon>Zygosaccharomyces</taxon>
    </lineage>
</organism>
<accession>A0A8J2X605</accession>
<feature type="compositionally biased region" description="Basic and acidic residues" evidence="1">
    <location>
        <begin position="1"/>
        <end position="23"/>
    </location>
</feature>